<evidence type="ECO:0000313" key="21">
    <source>
        <dbReference type="EMBL" id="OOP68959.1"/>
    </source>
</evidence>
<proteinExistence type="inferred from homology"/>
<accession>A0A8E2LG99</accession>
<comment type="subunit">
    <text evidence="5">Monomer.</text>
</comment>
<dbReference type="InterPro" id="IPR013221">
    <property type="entry name" value="Mur_ligase_cen"/>
</dbReference>
<sequence length="433" mass="48983">MKTYDEAIHWINSRLRFGIKPGLERMQWIMEKLGSPEKKLKVIHIGGTNGKGSTVTYLRSILNEAGYKVGTFTSPYIETFNERISVNGAPIKDEEIIQLVNVIKPLVEEIETTELGTMTEFEVITVMAIYYFANMNPMDINIFEVGLGGRLDSTNILVPIMSIITNIGMDHMNILGNTVEEIATEKAGIIKKDTPIITGAKQEEALNVFIEKSKLLGAKLLVGGKDFAIDEVKTLKKGEQFSYHSAVSFYKNIEISMLGYHQVENASLAITAADFLKIPEHVIREGLKKAFWPGRMEMVSEKPVVILDGAHNPEGVLSLVQTIEEHFPNKRRHIVFAALRDKELKPMLKTLASIDSKIYFTQFDSPRITEAEEFLSIYPIPNAKVNSNWRELIENVYMTLTRDEVLIISGSLYFISEVKPYLRTIIKENNYKD</sequence>
<dbReference type="FunFam" id="3.40.1190.10:FF:000004">
    <property type="entry name" value="Dihydrofolate synthase/folylpolyglutamate synthase"/>
    <property type="match status" value="1"/>
</dbReference>
<evidence type="ECO:0000256" key="11">
    <source>
        <dbReference type="ARBA" id="ARBA00022741"/>
    </source>
</evidence>
<evidence type="ECO:0000256" key="9">
    <source>
        <dbReference type="ARBA" id="ARBA00022598"/>
    </source>
</evidence>
<dbReference type="PROSITE" id="PS01011">
    <property type="entry name" value="FOLYLPOLYGLU_SYNT_1"/>
    <property type="match status" value="1"/>
</dbReference>
<evidence type="ECO:0000256" key="1">
    <source>
        <dbReference type="ARBA" id="ARBA00001946"/>
    </source>
</evidence>
<dbReference type="AlphaFoldDB" id="A0A8E2LG99"/>
<reference evidence="21 22" key="1">
    <citation type="submission" date="2017-01" db="EMBL/GenBank/DDBJ databases">
        <title>Draft genome sequence of Bacillus oleronius.</title>
        <authorList>
            <person name="Allam M."/>
        </authorList>
    </citation>
    <scope>NUCLEOTIDE SEQUENCE [LARGE SCALE GENOMIC DNA]</scope>
    <source>
        <strain evidence="21 22">DSM 9356</strain>
    </source>
</reference>
<evidence type="ECO:0000256" key="6">
    <source>
        <dbReference type="ARBA" id="ARBA00013023"/>
    </source>
</evidence>
<evidence type="ECO:0000256" key="15">
    <source>
        <dbReference type="ARBA" id="ARBA00030592"/>
    </source>
</evidence>
<keyword evidence="14" id="KW-0289">Folate biosynthesis</keyword>
<comment type="pathway">
    <text evidence="3">Cofactor biosynthesis; tetrahydrofolylpolyglutamate biosynthesis.</text>
</comment>
<evidence type="ECO:0000256" key="2">
    <source>
        <dbReference type="ARBA" id="ARBA00004799"/>
    </source>
</evidence>
<dbReference type="GO" id="GO:0005737">
    <property type="term" value="C:cytoplasm"/>
    <property type="evidence" value="ECO:0007669"/>
    <property type="project" value="TreeGrafter"/>
</dbReference>
<evidence type="ECO:0000256" key="7">
    <source>
        <dbReference type="ARBA" id="ARBA00013025"/>
    </source>
</evidence>
<keyword evidence="13" id="KW-0460">Magnesium</keyword>
<evidence type="ECO:0000256" key="13">
    <source>
        <dbReference type="ARBA" id="ARBA00022842"/>
    </source>
</evidence>
<dbReference type="InterPro" id="IPR004101">
    <property type="entry name" value="Mur_ligase_C"/>
</dbReference>
<comment type="catalytic activity">
    <reaction evidence="17">
        <text>7,8-dihydropteroate + L-glutamate + ATP = 7,8-dihydrofolate + ADP + phosphate + H(+)</text>
        <dbReference type="Rhea" id="RHEA:23584"/>
        <dbReference type="ChEBI" id="CHEBI:15378"/>
        <dbReference type="ChEBI" id="CHEBI:17839"/>
        <dbReference type="ChEBI" id="CHEBI:29985"/>
        <dbReference type="ChEBI" id="CHEBI:30616"/>
        <dbReference type="ChEBI" id="CHEBI:43474"/>
        <dbReference type="ChEBI" id="CHEBI:57451"/>
        <dbReference type="ChEBI" id="CHEBI:456216"/>
        <dbReference type="EC" id="6.3.2.12"/>
    </reaction>
</comment>
<dbReference type="InterPro" id="IPR018109">
    <property type="entry name" value="Folylpolyglutamate_synth_CS"/>
</dbReference>
<evidence type="ECO:0000256" key="4">
    <source>
        <dbReference type="ARBA" id="ARBA00008276"/>
    </source>
</evidence>
<dbReference type="PANTHER" id="PTHR11136:SF0">
    <property type="entry name" value="DIHYDROFOLATE SYNTHETASE-RELATED"/>
    <property type="match status" value="1"/>
</dbReference>
<dbReference type="RefSeq" id="WP_078109887.1">
    <property type="nucleotide sequence ID" value="NZ_CP065424.1"/>
</dbReference>
<dbReference type="SUPFAM" id="SSF53244">
    <property type="entry name" value="MurD-like peptide ligases, peptide-binding domain"/>
    <property type="match status" value="1"/>
</dbReference>
<comment type="caution">
    <text evidence="21">The sequence shown here is derived from an EMBL/GenBank/DDBJ whole genome shotgun (WGS) entry which is preliminary data.</text>
</comment>
<comment type="cofactor">
    <cofactor evidence="1">
        <name>Mg(2+)</name>
        <dbReference type="ChEBI" id="CHEBI:18420"/>
    </cofactor>
</comment>
<comment type="similarity">
    <text evidence="4 18">Belongs to the folylpolyglutamate synthase family.</text>
</comment>
<dbReference type="GO" id="GO:0004326">
    <property type="term" value="F:tetrahydrofolylpolyglutamate synthase activity"/>
    <property type="evidence" value="ECO:0007669"/>
    <property type="project" value="UniProtKB-EC"/>
</dbReference>
<dbReference type="GO" id="GO:0005524">
    <property type="term" value="F:ATP binding"/>
    <property type="evidence" value="ECO:0007669"/>
    <property type="project" value="UniProtKB-KW"/>
</dbReference>
<evidence type="ECO:0000259" key="20">
    <source>
        <dbReference type="Pfam" id="PF08245"/>
    </source>
</evidence>
<dbReference type="GO" id="GO:0008841">
    <property type="term" value="F:dihydrofolate synthase activity"/>
    <property type="evidence" value="ECO:0007669"/>
    <property type="project" value="UniProtKB-EC"/>
</dbReference>
<dbReference type="Pfam" id="PF08245">
    <property type="entry name" value="Mur_ligase_M"/>
    <property type="match status" value="1"/>
</dbReference>
<evidence type="ECO:0000256" key="18">
    <source>
        <dbReference type="PIRNR" id="PIRNR001563"/>
    </source>
</evidence>
<keyword evidence="10" id="KW-0479">Metal-binding</keyword>
<feature type="domain" description="Mur ligase C-terminal" evidence="19">
    <location>
        <begin position="294"/>
        <end position="411"/>
    </location>
</feature>
<evidence type="ECO:0000256" key="3">
    <source>
        <dbReference type="ARBA" id="ARBA00005150"/>
    </source>
</evidence>
<dbReference type="NCBIfam" id="TIGR01499">
    <property type="entry name" value="folC"/>
    <property type="match status" value="1"/>
</dbReference>
<name>A0A8E2LG99_9BACI</name>
<evidence type="ECO:0000313" key="22">
    <source>
        <dbReference type="Proteomes" id="UP000189761"/>
    </source>
</evidence>
<evidence type="ECO:0000259" key="19">
    <source>
        <dbReference type="Pfam" id="PF02875"/>
    </source>
</evidence>
<evidence type="ECO:0000256" key="12">
    <source>
        <dbReference type="ARBA" id="ARBA00022840"/>
    </source>
</evidence>
<gene>
    <name evidence="21" type="ORF">BWZ43_07780</name>
</gene>
<dbReference type="Gene3D" id="3.40.1190.10">
    <property type="entry name" value="Mur-like, catalytic domain"/>
    <property type="match status" value="1"/>
</dbReference>
<dbReference type="SUPFAM" id="SSF53623">
    <property type="entry name" value="MurD-like peptide ligases, catalytic domain"/>
    <property type="match status" value="1"/>
</dbReference>
<protein>
    <recommendedName>
        <fullName evidence="8">Dihydrofolate synthase/folylpolyglutamate synthase</fullName>
        <ecNumber evidence="6">6.3.2.12</ecNumber>
        <ecNumber evidence="7">6.3.2.17</ecNumber>
    </recommendedName>
    <alternativeName>
        <fullName evidence="15">Tetrahydrofolylpolyglutamate synthase</fullName>
    </alternativeName>
</protein>
<dbReference type="GO" id="GO:0046656">
    <property type="term" value="P:folic acid biosynthetic process"/>
    <property type="evidence" value="ECO:0007669"/>
    <property type="project" value="UniProtKB-KW"/>
</dbReference>
<dbReference type="EC" id="6.3.2.12" evidence="6"/>
<keyword evidence="11 18" id="KW-0547">Nucleotide-binding</keyword>
<dbReference type="PIRSF" id="PIRSF001563">
    <property type="entry name" value="Folylpolyglu_synth"/>
    <property type="match status" value="1"/>
</dbReference>
<dbReference type="EC" id="6.3.2.17" evidence="7"/>
<feature type="domain" description="Mur ligase central" evidence="20">
    <location>
        <begin position="45"/>
        <end position="273"/>
    </location>
</feature>
<keyword evidence="9 18" id="KW-0436">Ligase</keyword>
<keyword evidence="22" id="KW-1185">Reference proteome</keyword>
<evidence type="ECO:0000256" key="5">
    <source>
        <dbReference type="ARBA" id="ARBA00011245"/>
    </source>
</evidence>
<keyword evidence="12 18" id="KW-0067">ATP-binding</keyword>
<dbReference type="EMBL" id="MTLA01000073">
    <property type="protein sequence ID" value="OOP68959.1"/>
    <property type="molecule type" value="Genomic_DNA"/>
</dbReference>
<comment type="catalytic activity">
    <reaction evidence="16">
        <text>(6S)-5,6,7,8-tetrahydrofolyl-(gamma-L-Glu)(n) + L-glutamate + ATP = (6S)-5,6,7,8-tetrahydrofolyl-(gamma-L-Glu)(n+1) + ADP + phosphate + H(+)</text>
        <dbReference type="Rhea" id="RHEA:10580"/>
        <dbReference type="Rhea" id="RHEA-COMP:14738"/>
        <dbReference type="Rhea" id="RHEA-COMP:14740"/>
        <dbReference type="ChEBI" id="CHEBI:15378"/>
        <dbReference type="ChEBI" id="CHEBI:29985"/>
        <dbReference type="ChEBI" id="CHEBI:30616"/>
        <dbReference type="ChEBI" id="CHEBI:43474"/>
        <dbReference type="ChEBI" id="CHEBI:141005"/>
        <dbReference type="ChEBI" id="CHEBI:456216"/>
        <dbReference type="EC" id="6.3.2.17"/>
    </reaction>
</comment>
<dbReference type="PANTHER" id="PTHR11136">
    <property type="entry name" value="FOLYLPOLYGLUTAMATE SYNTHASE-RELATED"/>
    <property type="match status" value="1"/>
</dbReference>
<dbReference type="InterPro" id="IPR001645">
    <property type="entry name" value="Folylpolyglutamate_synth"/>
</dbReference>
<organism evidence="21 22">
    <name type="scientific">Heyndrickxia oleronia</name>
    <dbReference type="NCBI Taxonomy" id="38875"/>
    <lineage>
        <taxon>Bacteria</taxon>
        <taxon>Bacillati</taxon>
        <taxon>Bacillota</taxon>
        <taxon>Bacilli</taxon>
        <taxon>Bacillales</taxon>
        <taxon>Bacillaceae</taxon>
        <taxon>Heyndrickxia</taxon>
    </lineage>
</organism>
<dbReference type="GO" id="GO:0046872">
    <property type="term" value="F:metal ion binding"/>
    <property type="evidence" value="ECO:0007669"/>
    <property type="project" value="UniProtKB-KW"/>
</dbReference>
<dbReference type="InterPro" id="IPR036615">
    <property type="entry name" value="Mur_ligase_C_dom_sf"/>
</dbReference>
<dbReference type="InterPro" id="IPR036565">
    <property type="entry name" value="Mur-like_cat_sf"/>
</dbReference>
<evidence type="ECO:0000256" key="17">
    <source>
        <dbReference type="ARBA" id="ARBA00049161"/>
    </source>
</evidence>
<evidence type="ECO:0000256" key="8">
    <source>
        <dbReference type="ARBA" id="ARBA00019357"/>
    </source>
</evidence>
<evidence type="ECO:0000256" key="16">
    <source>
        <dbReference type="ARBA" id="ARBA00047493"/>
    </source>
</evidence>
<dbReference type="Gene3D" id="3.90.190.20">
    <property type="entry name" value="Mur ligase, C-terminal domain"/>
    <property type="match status" value="1"/>
</dbReference>
<dbReference type="Pfam" id="PF02875">
    <property type="entry name" value="Mur_ligase_C"/>
    <property type="match status" value="1"/>
</dbReference>
<dbReference type="Proteomes" id="UP000189761">
    <property type="component" value="Unassembled WGS sequence"/>
</dbReference>
<dbReference type="PROSITE" id="PS01012">
    <property type="entry name" value="FOLYLPOLYGLU_SYNT_2"/>
    <property type="match status" value="1"/>
</dbReference>
<evidence type="ECO:0000256" key="14">
    <source>
        <dbReference type="ARBA" id="ARBA00022909"/>
    </source>
</evidence>
<evidence type="ECO:0000256" key="10">
    <source>
        <dbReference type="ARBA" id="ARBA00022723"/>
    </source>
</evidence>
<comment type="pathway">
    <text evidence="2">Cofactor biosynthesis; tetrahydrofolate biosynthesis; 7,8-dihydrofolate from 2-amino-4-hydroxy-6-hydroxymethyl-7,8-dihydropteridine diphosphate and 4-aminobenzoate: step 2/2.</text>
</comment>